<dbReference type="AlphaFoldDB" id="A0A1B7JLF5"/>
<dbReference type="Proteomes" id="UP000078224">
    <property type="component" value="Unassembled WGS sequence"/>
</dbReference>
<gene>
    <name evidence="2" type="ORF">M998_3237</name>
</gene>
<dbReference type="Pfam" id="PF03992">
    <property type="entry name" value="ABM"/>
    <property type="match status" value="1"/>
</dbReference>
<dbReference type="RefSeq" id="WP_068909807.1">
    <property type="nucleotide sequence ID" value="NZ_LXEW01000046.1"/>
</dbReference>
<dbReference type="InterPro" id="IPR011008">
    <property type="entry name" value="Dimeric_a/b-barrel"/>
</dbReference>
<dbReference type="PANTHER" id="PTHR37811">
    <property type="entry name" value="BLL5343 PROTEIN"/>
    <property type="match status" value="1"/>
</dbReference>
<name>A0A1B7JLF5_9GAMM</name>
<dbReference type="Gene3D" id="3.30.70.100">
    <property type="match status" value="1"/>
</dbReference>
<sequence length="114" mass="13268">MIAVIFELQANEGQQDNYLALAQQLKESLTDIEGFISIERFQSLSDNNKLLSLSFWEDKNAVMAWRNTELHRLAQAKGRQSILKHYRLRVASVIRDYGLTEREMAPIDSLKYHQ</sequence>
<dbReference type="InterPro" id="IPR007138">
    <property type="entry name" value="ABM_dom"/>
</dbReference>
<protein>
    <submittedName>
        <fullName evidence="2">Antibiotic biosynthesis monooxygenase</fullName>
    </submittedName>
</protein>
<reference evidence="2 3" key="1">
    <citation type="submission" date="2016-04" db="EMBL/GenBank/DDBJ databases">
        <title>ATOL: Assembling a taxonomically balanced genome-scale reconstruction of the evolutionary history of the Enterobacteriaceae.</title>
        <authorList>
            <person name="Plunkett G.III."/>
            <person name="Neeno-Eckwall E.C."/>
            <person name="Glasner J.D."/>
            <person name="Perna N.T."/>
        </authorList>
    </citation>
    <scope>NUCLEOTIDE SEQUENCE [LARGE SCALE GENOMIC DNA]</scope>
    <source>
        <strain evidence="2 3">ATCC 35613</strain>
    </source>
</reference>
<dbReference type="OrthoDB" id="9797060at2"/>
<dbReference type="GO" id="GO:0004497">
    <property type="term" value="F:monooxygenase activity"/>
    <property type="evidence" value="ECO:0007669"/>
    <property type="project" value="UniProtKB-KW"/>
</dbReference>
<evidence type="ECO:0000313" key="2">
    <source>
        <dbReference type="EMBL" id="OAT48736.1"/>
    </source>
</evidence>
<dbReference type="PATRIC" id="fig|1354272.4.peg.3305"/>
<dbReference type="InterPro" id="IPR052936">
    <property type="entry name" value="Jasmonate_Hydroxylase-like"/>
</dbReference>
<evidence type="ECO:0000259" key="1">
    <source>
        <dbReference type="PROSITE" id="PS51725"/>
    </source>
</evidence>
<keyword evidence="2" id="KW-0560">Oxidoreductase</keyword>
<keyword evidence="2" id="KW-0503">Monooxygenase</keyword>
<accession>A0A1B7JLF5</accession>
<dbReference type="SUPFAM" id="SSF54909">
    <property type="entry name" value="Dimeric alpha+beta barrel"/>
    <property type="match status" value="1"/>
</dbReference>
<dbReference type="PROSITE" id="PS51725">
    <property type="entry name" value="ABM"/>
    <property type="match status" value="1"/>
</dbReference>
<organism evidence="2 3">
    <name type="scientific">Providencia heimbachae ATCC 35613</name>
    <dbReference type="NCBI Taxonomy" id="1354272"/>
    <lineage>
        <taxon>Bacteria</taxon>
        <taxon>Pseudomonadati</taxon>
        <taxon>Pseudomonadota</taxon>
        <taxon>Gammaproteobacteria</taxon>
        <taxon>Enterobacterales</taxon>
        <taxon>Morganellaceae</taxon>
        <taxon>Providencia</taxon>
    </lineage>
</organism>
<comment type="caution">
    <text evidence="2">The sequence shown here is derived from an EMBL/GenBank/DDBJ whole genome shotgun (WGS) entry which is preliminary data.</text>
</comment>
<keyword evidence="3" id="KW-1185">Reference proteome</keyword>
<feature type="domain" description="ABM" evidence="1">
    <location>
        <begin position="2"/>
        <end position="90"/>
    </location>
</feature>
<dbReference type="PANTHER" id="PTHR37811:SF2">
    <property type="entry name" value="ABM DOMAIN-CONTAINING PROTEIN"/>
    <property type="match status" value="1"/>
</dbReference>
<dbReference type="EMBL" id="LXEW01000046">
    <property type="protein sequence ID" value="OAT48736.1"/>
    <property type="molecule type" value="Genomic_DNA"/>
</dbReference>
<proteinExistence type="predicted"/>
<evidence type="ECO:0000313" key="3">
    <source>
        <dbReference type="Proteomes" id="UP000078224"/>
    </source>
</evidence>